<dbReference type="EMBL" id="CP000910">
    <property type="protein sequence ID" value="ABY23390.1"/>
    <property type="molecule type" value="Genomic_DNA"/>
</dbReference>
<dbReference type="HOGENOM" id="CLU_065357_0_0_11"/>
<dbReference type="InterPro" id="IPR038071">
    <property type="entry name" value="UROD/MetE-like_sf"/>
</dbReference>
<keyword evidence="2" id="KW-1185">Reference proteome</keyword>
<evidence type="ECO:0000313" key="2">
    <source>
        <dbReference type="Proteomes" id="UP000002007"/>
    </source>
</evidence>
<dbReference type="eggNOG" id="COG0620">
    <property type="taxonomic scope" value="Bacteria"/>
</dbReference>
<dbReference type="Proteomes" id="UP000002007">
    <property type="component" value="Chromosome"/>
</dbReference>
<organism evidence="1 2">
    <name type="scientific">Renibacterium salmoninarum (strain ATCC 33209 / DSM 20767 / JCM 11484 / NBRC 15589 / NCIMB 2235)</name>
    <dbReference type="NCBI Taxonomy" id="288705"/>
    <lineage>
        <taxon>Bacteria</taxon>
        <taxon>Bacillati</taxon>
        <taxon>Actinomycetota</taxon>
        <taxon>Actinomycetes</taxon>
        <taxon>Micrococcales</taxon>
        <taxon>Micrococcaceae</taxon>
        <taxon>Renibacterium</taxon>
    </lineage>
</organism>
<dbReference type="AlphaFoldDB" id="A9WMS7"/>
<evidence type="ECO:0000313" key="1">
    <source>
        <dbReference type="EMBL" id="ABY23390.1"/>
    </source>
</evidence>
<evidence type="ECO:0008006" key="3">
    <source>
        <dbReference type="Google" id="ProtNLM"/>
    </source>
</evidence>
<gene>
    <name evidence="1" type="ordered locus">RSal33209_1654</name>
</gene>
<dbReference type="STRING" id="288705.RSal33209_1654"/>
<dbReference type="SUPFAM" id="SSF51726">
    <property type="entry name" value="UROD/MetE-like"/>
    <property type="match status" value="1"/>
</dbReference>
<name>A9WMS7_RENSM</name>
<protein>
    <recommendedName>
        <fullName evidence="3">Methionine synthase</fullName>
    </recommendedName>
</protein>
<dbReference type="KEGG" id="rsa:RSal33209_1654"/>
<reference evidence="2" key="1">
    <citation type="journal article" date="2008" name="J. Bacteriol.">
        <title>Genome sequence of the fish pathogen Renibacterium salmoninarum suggests reductive evolution away from an environmental Arthrobacter ancestor.</title>
        <authorList>
            <person name="Wiens G.D."/>
            <person name="Rockey D.D."/>
            <person name="Wu Z."/>
            <person name="Chang J."/>
            <person name="Levy R."/>
            <person name="Crane S."/>
            <person name="Chen D.S."/>
            <person name="Capri G.R."/>
            <person name="Burnett J.R."/>
            <person name="Sudheesh P.S."/>
            <person name="Schipma M.J."/>
            <person name="Burd H."/>
            <person name="Bhattacharyya A."/>
            <person name="Rhodes L.D."/>
            <person name="Kaul R."/>
            <person name="Strom M.S."/>
        </authorList>
    </citation>
    <scope>NUCLEOTIDE SEQUENCE [LARGE SCALE GENOMIC DNA]</scope>
    <source>
        <strain evidence="2">ATCC 33209 / DSM 20767 / JCM 11484 / NBRC 15589 / NCIMB 2235</strain>
    </source>
</reference>
<proteinExistence type="predicted"/>
<dbReference type="RefSeq" id="WP_012245064.1">
    <property type="nucleotide sequence ID" value="NC_010168.1"/>
</dbReference>
<accession>A9WMS7</accession>
<sequence>MTEGTVSATAFGSWPGLDIAEACQVLQGELGAPHLPILPLLPGRGAASQAIGRTAAVLVELPVDVQSYGWRLVQRPGADLRRAQSSLSSDINVLADVVGGLASKPPRIKTQLMGPFSLAANLHLPLGEKVLADHGARRELVQSLAAGVTLHLKALQAAAPGVAVSLQLDEPGIEAILSGKVPTVSGYRTMRAVPVAEMRAAWSLVSEAARAAGAAEVILSVPFESAALAAESSADGVAFSDVAGAELSGSYWERIASLVEAGTSVLLPVPRGKAGRAAEAIWRPWRGVDLPARQMGALRLFEAADVAEISPAAARKVLGELTDVIDAIQELIASA</sequence>